<protein>
    <submittedName>
        <fullName evidence="1">Uncharacterized protein</fullName>
    </submittedName>
</protein>
<accession>A0A2R6WNT7</accession>
<organism evidence="1 2">
    <name type="scientific">Marchantia polymorpha</name>
    <name type="common">Common liverwort</name>
    <name type="synonym">Marchantia aquatica</name>
    <dbReference type="NCBI Taxonomy" id="3197"/>
    <lineage>
        <taxon>Eukaryota</taxon>
        <taxon>Viridiplantae</taxon>
        <taxon>Streptophyta</taxon>
        <taxon>Embryophyta</taxon>
        <taxon>Marchantiophyta</taxon>
        <taxon>Marchantiopsida</taxon>
        <taxon>Marchantiidae</taxon>
        <taxon>Marchantiales</taxon>
        <taxon>Marchantiaceae</taxon>
        <taxon>Marchantia</taxon>
    </lineage>
</organism>
<dbReference type="Gramene" id="Mp5g15030.2">
    <property type="protein sequence ID" value="Mp5g15030.2.cds1"/>
    <property type="gene ID" value="Mp5g15030"/>
</dbReference>
<evidence type="ECO:0000313" key="2">
    <source>
        <dbReference type="Proteomes" id="UP000244005"/>
    </source>
</evidence>
<reference evidence="1" key="2">
    <citation type="submission" date="2017-12" db="EMBL/GenBank/DDBJ databases">
        <title>WGS assembly of Marchantia polymorpha.</title>
        <authorList>
            <person name="Bowman J.L."/>
            <person name="Kohchi T."/>
            <person name="Yamato K.T."/>
            <person name="Jenkins J."/>
            <person name="Shu S."/>
            <person name="Ishizaki K."/>
            <person name="Yamaoka S."/>
            <person name="Nishihama R."/>
            <person name="Nakamura Y."/>
            <person name="Berger F."/>
            <person name="Adam C."/>
            <person name="Aki S.S."/>
            <person name="Althoff F."/>
            <person name="Araki T."/>
            <person name="Arteaga-Vazquez M.A."/>
            <person name="Balasubrmanian S."/>
            <person name="Bauer D."/>
            <person name="Boehm C.R."/>
            <person name="Briginshaw L."/>
            <person name="Caballero-Perez J."/>
            <person name="Catarino B."/>
            <person name="Chen F."/>
            <person name="Chiyoda S."/>
            <person name="Chovatia M."/>
            <person name="Davies K.M."/>
            <person name="Delmans M."/>
            <person name="Demura T."/>
            <person name="Dierschke T."/>
            <person name="Dolan L."/>
            <person name="Dorantes-Acosta A.E."/>
            <person name="Eklund D.M."/>
            <person name="Florent S.N."/>
            <person name="Flores-Sandoval E."/>
            <person name="Fujiyama A."/>
            <person name="Fukuzawa H."/>
            <person name="Galik B."/>
            <person name="Grimanelli D."/>
            <person name="Grimwood J."/>
            <person name="Grossniklaus U."/>
            <person name="Hamada T."/>
            <person name="Haseloff J."/>
            <person name="Hetherington A.J."/>
            <person name="Higo A."/>
            <person name="Hirakawa Y."/>
            <person name="Hundley H.N."/>
            <person name="Ikeda Y."/>
            <person name="Inoue K."/>
            <person name="Inoue S."/>
            <person name="Ishida S."/>
            <person name="Jia Q."/>
            <person name="Kakita M."/>
            <person name="Kanazawa T."/>
            <person name="Kawai Y."/>
            <person name="Kawashima T."/>
            <person name="Kennedy M."/>
            <person name="Kinose K."/>
            <person name="Kinoshita T."/>
            <person name="Kohara Y."/>
            <person name="Koide E."/>
            <person name="Komatsu K."/>
            <person name="Kopischke S."/>
            <person name="Kubo M."/>
            <person name="Kyozuka J."/>
            <person name="Lagercrantz U."/>
            <person name="Lin S.S."/>
            <person name="Lindquist E."/>
            <person name="Lipzen A.M."/>
            <person name="Lu C."/>
            <person name="Luna E.D."/>
            <person name="Martienssen R.A."/>
            <person name="Minamino N."/>
            <person name="Mizutani M."/>
            <person name="Mizutani M."/>
            <person name="Mochizuki N."/>
            <person name="Monte I."/>
            <person name="Mosher R."/>
            <person name="Nagasaki H."/>
            <person name="Nakagami H."/>
            <person name="Naramoto S."/>
            <person name="Nishitani K."/>
            <person name="Ohtani M."/>
            <person name="Okamoto T."/>
            <person name="Okumura M."/>
            <person name="Phillips J."/>
            <person name="Pollak B."/>
            <person name="Reinders A."/>
            <person name="Roevekamp M."/>
            <person name="Sano R."/>
            <person name="Sawa S."/>
            <person name="Schmid M.W."/>
            <person name="Shirakawa M."/>
            <person name="Solano R."/>
            <person name="Spunde A."/>
            <person name="Suetsugu N."/>
            <person name="Sugano S."/>
            <person name="Sugiyama A."/>
            <person name="Sun R."/>
            <person name="Suzuki Y."/>
            <person name="Takenaka M."/>
            <person name="Takezawa D."/>
            <person name="Tomogane H."/>
            <person name="Tsuzuki M."/>
            <person name="Ueda T."/>
            <person name="Umeda M."/>
            <person name="Ward J.M."/>
            <person name="Watanabe Y."/>
            <person name="Yazaki K."/>
            <person name="Yokoyama R."/>
            <person name="Yoshitake Y."/>
            <person name="Yotsui I."/>
            <person name="Zachgo S."/>
            <person name="Schmutz J."/>
        </authorList>
    </citation>
    <scope>NUCLEOTIDE SEQUENCE [LARGE SCALE GENOMIC DNA]</scope>
    <source>
        <strain evidence="1">Tak-1</strain>
    </source>
</reference>
<sequence>MYCEIPLLANCSFLQPKRSCEQSGGMSHCRNFQLLMTTIRNSKIGCKSS</sequence>
<keyword evidence="2" id="KW-1185">Reference proteome</keyword>
<evidence type="ECO:0000313" key="1">
    <source>
        <dbReference type="EMBL" id="PTQ35503.1"/>
    </source>
</evidence>
<gene>
    <name evidence="1" type="ORF">MARPO_0071s0107</name>
</gene>
<dbReference type="Proteomes" id="UP000244005">
    <property type="component" value="Unassembled WGS sequence"/>
</dbReference>
<reference evidence="2" key="1">
    <citation type="journal article" date="2017" name="Cell">
        <title>Insights into land plant evolution garnered from the Marchantia polymorpha genome.</title>
        <authorList>
            <person name="Bowman J.L."/>
            <person name="Kohchi T."/>
            <person name="Yamato K.T."/>
            <person name="Jenkins J."/>
            <person name="Shu S."/>
            <person name="Ishizaki K."/>
            <person name="Yamaoka S."/>
            <person name="Nishihama R."/>
            <person name="Nakamura Y."/>
            <person name="Berger F."/>
            <person name="Adam C."/>
            <person name="Aki S.S."/>
            <person name="Althoff F."/>
            <person name="Araki T."/>
            <person name="Arteaga-Vazquez M.A."/>
            <person name="Balasubrmanian S."/>
            <person name="Barry K."/>
            <person name="Bauer D."/>
            <person name="Boehm C.R."/>
            <person name="Briginshaw L."/>
            <person name="Caballero-Perez J."/>
            <person name="Catarino B."/>
            <person name="Chen F."/>
            <person name="Chiyoda S."/>
            <person name="Chovatia M."/>
            <person name="Davies K.M."/>
            <person name="Delmans M."/>
            <person name="Demura T."/>
            <person name="Dierschke T."/>
            <person name="Dolan L."/>
            <person name="Dorantes-Acosta A.E."/>
            <person name="Eklund D.M."/>
            <person name="Florent S.N."/>
            <person name="Flores-Sandoval E."/>
            <person name="Fujiyama A."/>
            <person name="Fukuzawa H."/>
            <person name="Galik B."/>
            <person name="Grimanelli D."/>
            <person name="Grimwood J."/>
            <person name="Grossniklaus U."/>
            <person name="Hamada T."/>
            <person name="Haseloff J."/>
            <person name="Hetherington A.J."/>
            <person name="Higo A."/>
            <person name="Hirakawa Y."/>
            <person name="Hundley H.N."/>
            <person name="Ikeda Y."/>
            <person name="Inoue K."/>
            <person name="Inoue S.I."/>
            <person name="Ishida S."/>
            <person name="Jia Q."/>
            <person name="Kakita M."/>
            <person name="Kanazawa T."/>
            <person name="Kawai Y."/>
            <person name="Kawashima T."/>
            <person name="Kennedy M."/>
            <person name="Kinose K."/>
            <person name="Kinoshita T."/>
            <person name="Kohara Y."/>
            <person name="Koide E."/>
            <person name="Komatsu K."/>
            <person name="Kopischke S."/>
            <person name="Kubo M."/>
            <person name="Kyozuka J."/>
            <person name="Lagercrantz U."/>
            <person name="Lin S.S."/>
            <person name="Lindquist E."/>
            <person name="Lipzen A.M."/>
            <person name="Lu C.W."/>
            <person name="De Luna E."/>
            <person name="Martienssen R.A."/>
            <person name="Minamino N."/>
            <person name="Mizutani M."/>
            <person name="Mizutani M."/>
            <person name="Mochizuki N."/>
            <person name="Monte I."/>
            <person name="Mosher R."/>
            <person name="Nagasaki H."/>
            <person name="Nakagami H."/>
            <person name="Naramoto S."/>
            <person name="Nishitani K."/>
            <person name="Ohtani M."/>
            <person name="Okamoto T."/>
            <person name="Okumura M."/>
            <person name="Phillips J."/>
            <person name="Pollak B."/>
            <person name="Reinders A."/>
            <person name="Rovekamp M."/>
            <person name="Sano R."/>
            <person name="Sawa S."/>
            <person name="Schmid M.W."/>
            <person name="Shirakawa M."/>
            <person name="Solano R."/>
            <person name="Spunde A."/>
            <person name="Suetsugu N."/>
            <person name="Sugano S."/>
            <person name="Sugiyama A."/>
            <person name="Sun R."/>
            <person name="Suzuki Y."/>
            <person name="Takenaka M."/>
            <person name="Takezawa D."/>
            <person name="Tomogane H."/>
            <person name="Tsuzuki M."/>
            <person name="Ueda T."/>
            <person name="Umeda M."/>
            <person name="Ward J.M."/>
            <person name="Watanabe Y."/>
            <person name="Yazaki K."/>
            <person name="Yokoyama R."/>
            <person name="Yoshitake Y."/>
            <person name="Yotsui I."/>
            <person name="Zachgo S."/>
            <person name="Schmutz J."/>
        </authorList>
    </citation>
    <scope>NUCLEOTIDE SEQUENCE [LARGE SCALE GENOMIC DNA]</scope>
    <source>
        <strain evidence="2">Tak-1</strain>
    </source>
</reference>
<proteinExistence type="predicted"/>
<name>A0A2R6WNT7_MARPO</name>
<dbReference type="EMBL" id="KZ772743">
    <property type="protein sequence ID" value="PTQ35503.1"/>
    <property type="molecule type" value="Genomic_DNA"/>
</dbReference>
<dbReference type="Gramene" id="Mp5g15030.1">
    <property type="protein sequence ID" value="Mp5g15030.1.cds1"/>
    <property type="gene ID" value="Mp5g15030"/>
</dbReference>
<dbReference type="AlphaFoldDB" id="A0A2R6WNT7"/>
<dbReference type="EMBL" id="KZ772743">
    <property type="protein sequence ID" value="PTQ35504.1"/>
    <property type="molecule type" value="Genomic_DNA"/>
</dbReference>